<sequence>QLKELSGHHPALSSRLDLQEQMLGLRLSEAKTEWEGAERKSLEDLARWRKEVAAHLRGVWEKVDGLPQQIESVSDKCLLHKSDSDLRISAEGKASFRIK</sequence>
<name>A0A2J8R927_PONAB</name>
<protein>
    <submittedName>
        <fullName evidence="1">CCDC154 isoform 1</fullName>
    </submittedName>
</protein>
<evidence type="ECO:0000313" key="1">
    <source>
        <dbReference type="EMBL" id="PNJ05031.1"/>
    </source>
</evidence>
<gene>
    <name evidence="1" type="ORF">CR201_G0052631</name>
</gene>
<dbReference type="PANTHER" id="PTHR35153:SF1">
    <property type="entry name" value="COILED-COIL DOMAIN-CONTAINING PROTEIN 154"/>
    <property type="match status" value="1"/>
</dbReference>
<accession>A0A2J8R927</accession>
<dbReference type="GO" id="GO:0035630">
    <property type="term" value="P:bone mineralization involved in bone maturation"/>
    <property type="evidence" value="ECO:0007669"/>
    <property type="project" value="TreeGrafter"/>
</dbReference>
<proteinExistence type="predicted"/>
<dbReference type="Pfam" id="PF15450">
    <property type="entry name" value="CCDC154"/>
    <property type="match status" value="1"/>
</dbReference>
<dbReference type="PANTHER" id="PTHR35153">
    <property type="entry name" value="COILED-COIL DOMAIN-CONTAINING PROTEIN 154"/>
    <property type="match status" value="1"/>
</dbReference>
<dbReference type="InterPro" id="IPR029512">
    <property type="entry name" value="CCDC154"/>
</dbReference>
<feature type="non-terminal residue" evidence="1">
    <location>
        <position position="1"/>
    </location>
</feature>
<reference evidence="1" key="1">
    <citation type="submission" date="2017-12" db="EMBL/GenBank/DDBJ databases">
        <title>High-resolution comparative analysis of great ape genomes.</title>
        <authorList>
            <person name="Pollen A."/>
            <person name="Hastie A."/>
            <person name="Hormozdiari F."/>
            <person name="Dougherty M."/>
            <person name="Liu R."/>
            <person name="Chaisson M."/>
            <person name="Hoppe E."/>
            <person name="Hill C."/>
            <person name="Pang A."/>
            <person name="Hillier L."/>
            <person name="Baker C."/>
            <person name="Armstrong J."/>
            <person name="Shendure J."/>
            <person name="Paten B."/>
            <person name="Wilson R."/>
            <person name="Chao H."/>
            <person name="Schneider V."/>
            <person name="Ventura M."/>
            <person name="Kronenberg Z."/>
            <person name="Murali S."/>
            <person name="Gordon D."/>
            <person name="Cantsilieris S."/>
            <person name="Munson K."/>
            <person name="Nelson B."/>
            <person name="Raja A."/>
            <person name="Underwood J."/>
            <person name="Diekhans M."/>
            <person name="Fiddes I."/>
            <person name="Haussler D."/>
            <person name="Eichler E."/>
        </authorList>
    </citation>
    <scope>NUCLEOTIDE SEQUENCE [LARGE SCALE GENOMIC DNA]</scope>
    <source>
        <strain evidence="1">Susie</strain>
    </source>
</reference>
<comment type="caution">
    <text evidence="1">The sequence shown here is derived from an EMBL/GenBank/DDBJ whole genome shotgun (WGS) entry which is preliminary data.</text>
</comment>
<dbReference type="EMBL" id="NDHI03003728">
    <property type="protein sequence ID" value="PNJ05031.1"/>
    <property type="molecule type" value="Genomic_DNA"/>
</dbReference>
<dbReference type="AlphaFoldDB" id="A0A2J8R927"/>
<organism evidence="1">
    <name type="scientific">Pongo abelii</name>
    <name type="common">Sumatran orangutan</name>
    <name type="synonym">Pongo pygmaeus abelii</name>
    <dbReference type="NCBI Taxonomy" id="9601"/>
    <lineage>
        <taxon>Eukaryota</taxon>
        <taxon>Metazoa</taxon>
        <taxon>Chordata</taxon>
        <taxon>Craniata</taxon>
        <taxon>Vertebrata</taxon>
        <taxon>Euteleostomi</taxon>
        <taxon>Mammalia</taxon>
        <taxon>Eutheria</taxon>
        <taxon>Euarchontoglires</taxon>
        <taxon>Primates</taxon>
        <taxon>Haplorrhini</taxon>
        <taxon>Catarrhini</taxon>
        <taxon>Hominidae</taxon>
        <taxon>Pongo</taxon>
    </lineage>
</organism>